<feature type="region of interest" description="Disordered" evidence="1">
    <location>
        <begin position="702"/>
        <end position="855"/>
    </location>
</feature>
<feature type="region of interest" description="Disordered" evidence="1">
    <location>
        <begin position="64"/>
        <end position="159"/>
    </location>
</feature>
<feature type="region of interest" description="Disordered" evidence="1">
    <location>
        <begin position="201"/>
        <end position="237"/>
    </location>
</feature>
<feature type="compositionally biased region" description="Polar residues" evidence="1">
    <location>
        <begin position="794"/>
        <end position="803"/>
    </location>
</feature>
<feature type="compositionally biased region" description="Acidic residues" evidence="1">
    <location>
        <begin position="844"/>
        <end position="855"/>
    </location>
</feature>
<dbReference type="AlphaFoldDB" id="A0A077R9W0"/>
<evidence type="ECO:0000256" key="1">
    <source>
        <dbReference type="SAM" id="MobiDB-lite"/>
    </source>
</evidence>
<feature type="region of interest" description="Disordered" evidence="1">
    <location>
        <begin position="294"/>
        <end position="313"/>
    </location>
</feature>
<feature type="compositionally biased region" description="Low complexity" evidence="1">
    <location>
        <begin position="66"/>
        <end position="79"/>
    </location>
</feature>
<feature type="compositionally biased region" description="Polar residues" evidence="1">
    <location>
        <begin position="134"/>
        <end position="144"/>
    </location>
</feature>
<feature type="compositionally biased region" description="Acidic residues" evidence="1">
    <location>
        <begin position="761"/>
        <end position="773"/>
    </location>
</feature>
<sequence length="974" mass="107352">MGRLTQGHFDDVFLHKIKQVCILVLDQLNQANEIEQAFDLCPSVSRRNRVILNFLRDADQATAGTSASSFNAAPSSSITPPLPSLRPPGSIRPSREPSLGTDSVASLSAQRRRRARQMQYVSDPNDSNDDSESQVTIGPSSSRPTHLDPSSARDPSVSQPDYTFEQFVDHLDPTDKLLKRSFEIIIKETARHALAKKRDINYDPSTASTDPAASLRSAIASSRSNRPAAFHPYRSDHLTRSRLDNTRNEIQDRTNHLASSNLPGSNLRRTLRDFLLTSTEGLLGSTHDLLASVQQPHFSRRTDRTSGTTPLIPSITNRTLQTQDVGSSNISPDSFVPELVQRRSATQSTSDTSSTTPQTIASRLAEASRRNAEAARTIEETERLRSSQFIRTSIESLRASLFQLHVDLACTQLQHVQRDATASQRTNSNSSTPDIGSSYALVMDTIELFDDTLRRLSCLVSNSDRDTELGRQSAISQQNTDSSQMRTSLWRARNLLLLSSITRRAHQSGAISSNSESADASSREVELRAHRHLLATIEESRWSRADAGIPSSESIRAWRRKLAAWYHLDRDRSQYPDVPHPAGDREEAYVRWHPDLELPYALNDEVMAPRTNNAPLARPDPIADPRAAWAHARRHDVALAYDLNQDVDVRAALQSDSVTAALQRFVSLGGEREAPTAPATIGQDVQEVAATGSIGIARAEAADPDVSLTRETSLGRRNAVRGPPLTSSDASSIRSARSSTYLRRPRESFNRSTGTAPFVGAEDDNDAGEEDVVETSIEIGTMPHSPVALRQRPTDASESSTLQPPADRPRAGRSESFTFVATPAAVLRSTRQGRTETESTSLDALDEDEEDNSESEAFLDLDLDLDLGIAGSDAFDFDLVDFLRSESRRAASELLDESSPSLPRLHRNRDGGESREASGSASPTGIRMFVSNSGASTPAEARQATFEAYARRARMLRRRRRQEDERQRELAEEA</sequence>
<accession>A0A077R9W0</accession>
<feature type="compositionally biased region" description="Low complexity" evidence="1">
    <location>
        <begin position="212"/>
        <end position="229"/>
    </location>
</feature>
<dbReference type="EMBL" id="HG529675">
    <property type="protein sequence ID" value="CDI56071.1"/>
    <property type="molecule type" value="Genomic_DNA"/>
</dbReference>
<feature type="region of interest" description="Disordered" evidence="1">
    <location>
        <begin position="892"/>
        <end position="942"/>
    </location>
</feature>
<evidence type="ECO:0000313" key="2">
    <source>
        <dbReference type="EMBL" id="CDI56071.1"/>
    </source>
</evidence>
<reference evidence="2" key="1">
    <citation type="journal article" date="2014" name="Genome Biol. Evol.">
        <title>Gene Loss Rather Than Gene Gain Is Associated with a Host Jump from Monocots to Dicots in the Smut Fungus Melanopsichium pennsylvanicum.</title>
        <authorList>
            <person name="Sharma R."/>
            <person name="Mishra B."/>
            <person name="Runge F."/>
            <person name="Thines M."/>
        </authorList>
    </citation>
    <scope>NUCLEOTIDE SEQUENCE</scope>
    <source>
        <strain evidence="2">4</strain>
    </source>
</reference>
<proteinExistence type="predicted"/>
<organism evidence="2">
    <name type="scientific">Melanopsichium pennsylvanicum 4</name>
    <dbReference type="NCBI Taxonomy" id="1398559"/>
    <lineage>
        <taxon>Eukaryota</taxon>
        <taxon>Fungi</taxon>
        <taxon>Dikarya</taxon>
        <taxon>Basidiomycota</taxon>
        <taxon>Ustilaginomycotina</taxon>
        <taxon>Ustilaginomycetes</taxon>
        <taxon>Ustilaginales</taxon>
        <taxon>Ustilaginaceae</taxon>
        <taxon>Melanopsichium</taxon>
    </lineage>
</organism>
<feature type="compositionally biased region" description="Low complexity" evidence="1">
    <location>
        <begin position="727"/>
        <end position="739"/>
    </location>
</feature>
<protein>
    <submittedName>
        <fullName evidence="2">Uncharacterized protein</fullName>
    </submittedName>
</protein>
<name>A0A077R9W0_9BASI</name>